<geneLocation type="plasmid" evidence="1">
    <name>pCf164_LMB-1</name>
</geneLocation>
<evidence type="ECO:0000313" key="1">
    <source>
        <dbReference type="EMBL" id="AYD68551.1"/>
    </source>
</evidence>
<proteinExistence type="predicted"/>
<accession>A0A386JBD0</accession>
<reference evidence="1" key="1">
    <citation type="submission" date="2018-06" db="EMBL/GenBank/DDBJ databases">
        <title>LMB-1, a novel B3 MBL from Citrobacter freundii from Argentina.</title>
        <authorList>
            <person name="Dabos L."/>
            <person name="Rodriguez C.H."/>
            <person name="Nastro M."/>
            <person name="Vay C."/>
            <person name="Famiglietti A."/>
            <person name="Iorga B."/>
            <person name="Naas T."/>
        </authorList>
    </citation>
    <scope>NUCLEOTIDE SEQUENCE</scope>
    <source>
        <strain evidence="1">164</strain>
        <plasmid evidence="1">pCf164_LMB-1</plasmid>
    </source>
</reference>
<sequence length="95" mass="10370">MWALLELDANNNIVPSAYARNAKSAGLDIIAWSFERSGPLKNGGGWYYQTVNPVINNDGDMMEVLHVMAQDVGVIGVFSDWPASVSYYANCMGLP</sequence>
<keyword evidence="1" id="KW-0614">Plasmid</keyword>
<dbReference type="Gene3D" id="3.20.20.190">
    <property type="entry name" value="Phosphatidylinositol (PI) phosphodiesterase"/>
    <property type="match status" value="1"/>
</dbReference>
<dbReference type="AlphaFoldDB" id="A0A386JBD0"/>
<name>A0A386JBD0_CITFR</name>
<dbReference type="GO" id="GO:0008889">
    <property type="term" value="F:glycerophosphodiester phosphodiesterase activity"/>
    <property type="evidence" value="ECO:0007669"/>
    <property type="project" value="UniProtKB-EC"/>
</dbReference>
<protein>
    <submittedName>
        <fullName evidence="1">Glycerophosphoryl diester phosphodiesterase</fullName>
        <ecNumber evidence="1">3.1.4.46</ecNumber>
    </submittedName>
</protein>
<dbReference type="EMBL" id="MH475146">
    <property type="protein sequence ID" value="AYD68551.1"/>
    <property type="molecule type" value="Genomic_DNA"/>
</dbReference>
<dbReference type="SUPFAM" id="SSF51695">
    <property type="entry name" value="PLC-like phosphodiesterases"/>
    <property type="match status" value="1"/>
</dbReference>
<dbReference type="GO" id="GO:0006629">
    <property type="term" value="P:lipid metabolic process"/>
    <property type="evidence" value="ECO:0007669"/>
    <property type="project" value="InterPro"/>
</dbReference>
<dbReference type="EC" id="3.1.4.46" evidence="1"/>
<keyword evidence="1" id="KW-0378">Hydrolase</keyword>
<dbReference type="InterPro" id="IPR017946">
    <property type="entry name" value="PLC-like_Pdiesterase_TIM-brl"/>
</dbReference>
<organism evidence="1">
    <name type="scientific">Citrobacter freundii</name>
    <dbReference type="NCBI Taxonomy" id="546"/>
    <lineage>
        <taxon>Bacteria</taxon>
        <taxon>Pseudomonadati</taxon>
        <taxon>Pseudomonadota</taxon>
        <taxon>Gammaproteobacteria</taxon>
        <taxon>Enterobacterales</taxon>
        <taxon>Enterobacteriaceae</taxon>
        <taxon>Citrobacter</taxon>
        <taxon>Citrobacter freundii complex</taxon>
    </lineage>
</organism>